<dbReference type="EMBL" id="CP035758">
    <property type="protein sequence ID" value="QBD78330.1"/>
    <property type="molecule type" value="Genomic_DNA"/>
</dbReference>
<dbReference type="OrthoDB" id="678471at2"/>
<name>A0A4P6JST6_KTERU</name>
<organism evidence="2 3">
    <name type="scientific">Ktedonosporobacter rubrisoli</name>
    <dbReference type="NCBI Taxonomy" id="2509675"/>
    <lineage>
        <taxon>Bacteria</taxon>
        <taxon>Bacillati</taxon>
        <taxon>Chloroflexota</taxon>
        <taxon>Ktedonobacteria</taxon>
        <taxon>Ktedonobacterales</taxon>
        <taxon>Ktedonosporobacteraceae</taxon>
        <taxon>Ktedonosporobacter</taxon>
    </lineage>
</organism>
<dbReference type="AlphaFoldDB" id="A0A4P6JST6"/>
<feature type="region of interest" description="Disordered" evidence="1">
    <location>
        <begin position="67"/>
        <end position="114"/>
    </location>
</feature>
<dbReference type="RefSeq" id="WP_129889383.1">
    <property type="nucleotide sequence ID" value="NZ_CP035758.1"/>
</dbReference>
<evidence type="ECO:0000313" key="3">
    <source>
        <dbReference type="Proteomes" id="UP000290365"/>
    </source>
</evidence>
<evidence type="ECO:0000256" key="1">
    <source>
        <dbReference type="SAM" id="MobiDB-lite"/>
    </source>
</evidence>
<dbReference type="KEGG" id="kbs:EPA93_20935"/>
<dbReference type="Proteomes" id="UP000290365">
    <property type="component" value="Chromosome"/>
</dbReference>
<evidence type="ECO:0000313" key="2">
    <source>
        <dbReference type="EMBL" id="QBD78330.1"/>
    </source>
</evidence>
<proteinExistence type="predicted"/>
<sequence>MQADEAKMTAQQHAQHIAQLIQAAQNECRADIRRVSDPRAQALFETVAEVLGGTIKALNDYRNGNEASRIAAQNHPHAGAKSPPTVSDLAVDVDAAEPPPHLSAEMPQQQEKPG</sequence>
<protein>
    <submittedName>
        <fullName evidence="2">Uncharacterized protein</fullName>
    </submittedName>
</protein>
<reference evidence="2 3" key="1">
    <citation type="submission" date="2019-01" db="EMBL/GenBank/DDBJ databases">
        <title>Ktedonosporobacter rubrisoli SCAWS-G2.</title>
        <authorList>
            <person name="Huang Y."/>
            <person name="Yan B."/>
        </authorList>
    </citation>
    <scope>NUCLEOTIDE SEQUENCE [LARGE SCALE GENOMIC DNA]</scope>
    <source>
        <strain evidence="2 3">SCAWS-G2</strain>
    </source>
</reference>
<keyword evidence="3" id="KW-1185">Reference proteome</keyword>
<accession>A0A4P6JST6</accession>
<gene>
    <name evidence="2" type="ORF">EPA93_20935</name>
</gene>